<evidence type="ECO:0000313" key="2">
    <source>
        <dbReference type="Proteomes" id="UP001169063"/>
    </source>
</evidence>
<keyword evidence="2" id="KW-1185">Reference proteome</keyword>
<accession>A0ABT8SPB9</accession>
<protein>
    <submittedName>
        <fullName evidence="1">Uncharacterized protein</fullName>
    </submittedName>
</protein>
<dbReference type="Proteomes" id="UP001169063">
    <property type="component" value="Unassembled WGS sequence"/>
</dbReference>
<dbReference type="EMBL" id="JAUKTR010000006">
    <property type="protein sequence ID" value="MDO1560383.1"/>
    <property type="molecule type" value="Genomic_DNA"/>
</dbReference>
<dbReference type="RefSeq" id="WP_302110814.1">
    <property type="nucleotide sequence ID" value="NZ_JAUKTR010000006.1"/>
</dbReference>
<proteinExistence type="predicted"/>
<reference evidence="1" key="1">
    <citation type="submission" date="2023-07" db="EMBL/GenBank/DDBJ databases">
        <title>Brevundimonas soil sp. nov., isolated from the soil of chemical plant.</title>
        <authorList>
            <person name="Wu N."/>
        </authorList>
    </citation>
    <scope>NUCLEOTIDE SEQUENCE</scope>
    <source>
        <strain evidence="1">XZ-24</strain>
    </source>
</reference>
<name>A0ABT8SPB9_9CAUL</name>
<comment type="caution">
    <text evidence="1">The sequence shown here is derived from an EMBL/GenBank/DDBJ whole genome shotgun (WGS) entry which is preliminary data.</text>
</comment>
<organism evidence="1 2">
    <name type="scientific">Peiella sedimenti</name>
    <dbReference type="NCBI Taxonomy" id="3061083"/>
    <lineage>
        <taxon>Bacteria</taxon>
        <taxon>Pseudomonadati</taxon>
        <taxon>Pseudomonadota</taxon>
        <taxon>Alphaproteobacteria</taxon>
        <taxon>Caulobacterales</taxon>
        <taxon>Caulobacteraceae</taxon>
        <taxon>Peiella</taxon>
    </lineage>
</organism>
<sequence length="116" mass="12949">MTTPLPCTFMGDHFAIGKGWVKRANEEYGLGEVVSLIPHEGRSQASHRHYFASVAEAWLNLPENLAERFATSEHLRKYALIQTGHRDERTMVCSSKAEAQRLAAISNATLEARHDG</sequence>
<gene>
    <name evidence="1" type="ORF">Q0812_13190</name>
</gene>
<evidence type="ECO:0000313" key="1">
    <source>
        <dbReference type="EMBL" id="MDO1560383.1"/>
    </source>
</evidence>